<dbReference type="PANTHER" id="PTHR36844:SF1">
    <property type="entry name" value="PROTEASE PRSW"/>
    <property type="match status" value="1"/>
</dbReference>
<dbReference type="EMBL" id="JALBUS010000005">
    <property type="protein sequence ID" value="MDX8417105.1"/>
    <property type="molecule type" value="Genomic_DNA"/>
</dbReference>
<dbReference type="Proteomes" id="UP001285244">
    <property type="component" value="Unassembled WGS sequence"/>
</dbReference>
<keyword evidence="1" id="KW-0812">Transmembrane</keyword>
<keyword evidence="2" id="KW-0378">Hydrolase</keyword>
<feature type="transmembrane region" description="Helical" evidence="1">
    <location>
        <begin position="187"/>
        <end position="207"/>
    </location>
</feature>
<feature type="transmembrane region" description="Helical" evidence="1">
    <location>
        <begin position="242"/>
        <end position="259"/>
    </location>
</feature>
<reference evidence="2 3" key="1">
    <citation type="submission" date="2022-03" db="EMBL/GenBank/DDBJ databases">
        <title>Novel taxa within the pig intestine.</title>
        <authorList>
            <person name="Wylensek D."/>
            <person name="Bishof K."/>
            <person name="Afrizal A."/>
            <person name="Clavel T."/>
        </authorList>
    </citation>
    <scope>NUCLEOTIDE SEQUENCE [LARGE SCALE GENOMIC DNA]</scope>
    <source>
        <strain evidence="2 3">Cla-KB-P134</strain>
    </source>
</reference>
<dbReference type="GO" id="GO:0006508">
    <property type="term" value="P:proteolysis"/>
    <property type="evidence" value="ECO:0007669"/>
    <property type="project" value="UniProtKB-KW"/>
</dbReference>
<evidence type="ECO:0000256" key="1">
    <source>
        <dbReference type="SAM" id="Phobius"/>
    </source>
</evidence>
<gene>
    <name evidence="2" type="ORF">MOZ64_04525</name>
</gene>
<name>A0ABU4WKL7_9FIRM</name>
<feature type="transmembrane region" description="Helical" evidence="1">
    <location>
        <begin position="74"/>
        <end position="94"/>
    </location>
</feature>
<dbReference type="InterPro" id="IPR026898">
    <property type="entry name" value="PrsW"/>
</dbReference>
<keyword evidence="3" id="KW-1185">Reference proteome</keyword>
<organism evidence="2 3">
    <name type="scientific">Absicoccus intestinalis</name>
    <dbReference type="NCBI Taxonomy" id="2926319"/>
    <lineage>
        <taxon>Bacteria</taxon>
        <taxon>Bacillati</taxon>
        <taxon>Bacillota</taxon>
        <taxon>Erysipelotrichia</taxon>
        <taxon>Erysipelotrichales</taxon>
        <taxon>Erysipelotrichaceae</taxon>
        <taxon>Absicoccus</taxon>
    </lineage>
</organism>
<evidence type="ECO:0000313" key="3">
    <source>
        <dbReference type="Proteomes" id="UP001285244"/>
    </source>
</evidence>
<keyword evidence="2" id="KW-0645">Protease</keyword>
<accession>A0ABU4WKL7</accession>
<dbReference type="RefSeq" id="WP_277633605.1">
    <property type="nucleotide sequence ID" value="NZ_JALBUS010000005.1"/>
</dbReference>
<dbReference type="Pfam" id="PF13367">
    <property type="entry name" value="PrsW-protease"/>
    <property type="match status" value="1"/>
</dbReference>
<protein>
    <submittedName>
        <fullName evidence="2">PrsW family glutamic-type intramembrane protease</fullName>
        <ecNumber evidence="2">3.4.-.-</ecNumber>
    </submittedName>
</protein>
<evidence type="ECO:0000313" key="2">
    <source>
        <dbReference type="EMBL" id="MDX8417105.1"/>
    </source>
</evidence>
<feature type="transmembrane region" description="Helical" evidence="1">
    <location>
        <begin position="42"/>
        <end position="62"/>
    </location>
</feature>
<dbReference type="PANTHER" id="PTHR36844">
    <property type="entry name" value="PROTEASE PRSW"/>
    <property type="match status" value="1"/>
</dbReference>
<feature type="transmembrane region" description="Helical" evidence="1">
    <location>
        <begin position="114"/>
        <end position="140"/>
    </location>
</feature>
<comment type="caution">
    <text evidence="2">The sequence shown here is derived from an EMBL/GenBank/DDBJ whole genome shotgun (WGS) entry which is preliminary data.</text>
</comment>
<dbReference type="GO" id="GO:0008233">
    <property type="term" value="F:peptidase activity"/>
    <property type="evidence" value="ECO:0007669"/>
    <property type="project" value="UniProtKB-KW"/>
</dbReference>
<sequence length="275" mass="30781">MNKQNKKRMVVTGLLILLFALGMTINEGDFLGGKHTSVTMYLQVYSAFLLLLVYIVPFYLLMKQLAKQYKICGYEMLIAGACGAFISSPLAGEINDGFTDAMTRLMGRFYSDAWMGSAEAGIIEELLKLGIVAMLVYLFHRKTWKDYLSMGMCVGIGFQIDEDLSYITQSGFKHVNSAFPTALDRVVASLGSHWVYTGITAIGLYLIVRSCEDHHKKKGLFWIFFVMVDHFLYDTPIGNVPLFSALLSVAILLPLIVFLRSPKMANENIHREGKG</sequence>
<proteinExistence type="predicted"/>
<keyword evidence="1" id="KW-0472">Membrane</keyword>
<keyword evidence="1" id="KW-1133">Transmembrane helix</keyword>
<dbReference type="EC" id="3.4.-.-" evidence="2"/>